<dbReference type="AlphaFoldDB" id="A0A4C1VM67"/>
<organism evidence="2 3">
    <name type="scientific">Eumeta variegata</name>
    <name type="common">Bagworm moth</name>
    <name type="synonym">Eumeta japonica</name>
    <dbReference type="NCBI Taxonomy" id="151549"/>
    <lineage>
        <taxon>Eukaryota</taxon>
        <taxon>Metazoa</taxon>
        <taxon>Ecdysozoa</taxon>
        <taxon>Arthropoda</taxon>
        <taxon>Hexapoda</taxon>
        <taxon>Insecta</taxon>
        <taxon>Pterygota</taxon>
        <taxon>Neoptera</taxon>
        <taxon>Endopterygota</taxon>
        <taxon>Lepidoptera</taxon>
        <taxon>Glossata</taxon>
        <taxon>Ditrysia</taxon>
        <taxon>Tineoidea</taxon>
        <taxon>Psychidae</taxon>
        <taxon>Oiketicinae</taxon>
        <taxon>Eumeta</taxon>
    </lineage>
</organism>
<comment type="caution">
    <text evidence="2">The sequence shown here is derived from an EMBL/GenBank/DDBJ whole genome shotgun (WGS) entry which is preliminary data.</text>
</comment>
<evidence type="ECO:0000313" key="3">
    <source>
        <dbReference type="Proteomes" id="UP000299102"/>
    </source>
</evidence>
<evidence type="ECO:0000313" key="2">
    <source>
        <dbReference type="EMBL" id="GBP40228.1"/>
    </source>
</evidence>
<gene>
    <name evidence="2" type="ORF">EVAR_37629_1</name>
</gene>
<evidence type="ECO:0000256" key="1">
    <source>
        <dbReference type="SAM" id="MobiDB-lite"/>
    </source>
</evidence>
<dbReference type="Proteomes" id="UP000299102">
    <property type="component" value="Unassembled WGS sequence"/>
</dbReference>
<accession>A0A4C1VM67</accession>
<proteinExistence type="predicted"/>
<protein>
    <submittedName>
        <fullName evidence="2">Uncharacterized protein</fullName>
    </submittedName>
</protein>
<feature type="region of interest" description="Disordered" evidence="1">
    <location>
        <begin position="92"/>
        <end position="116"/>
    </location>
</feature>
<keyword evidence="3" id="KW-1185">Reference proteome</keyword>
<dbReference type="EMBL" id="BGZK01000378">
    <property type="protein sequence ID" value="GBP40228.1"/>
    <property type="molecule type" value="Genomic_DNA"/>
</dbReference>
<reference evidence="2 3" key="1">
    <citation type="journal article" date="2019" name="Commun. Biol.">
        <title>The bagworm genome reveals a unique fibroin gene that provides high tensile strength.</title>
        <authorList>
            <person name="Kono N."/>
            <person name="Nakamura H."/>
            <person name="Ohtoshi R."/>
            <person name="Tomita M."/>
            <person name="Numata K."/>
            <person name="Arakawa K."/>
        </authorList>
    </citation>
    <scope>NUCLEOTIDE SEQUENCE [LARGE SCALE GENOMIC DNA]</scope>
</reference>
<name>A0A4C1VM67_EUMVA</name>
<sequence length="134" mass="14472">MGLISRTRPPSASRLNVTVRDGSAFKDQGQALCPRGHLIKWRPVSAFPCLPAASERSRYNRPLRCGHRVVDSRMACAPAAGILMHAGPLGARNGNADGRPNDGAAPATFPGRRDVPGHPTILTIRKHIHIVRMD</sequence>